<dbReference type="InterPro" id="IPR050709">
    <property type="entry name" value="Biotin_Carboxyl_Carrier/Decarb"/>
</dbReference>
<dbReference type="InterPro" id="IPR000089">
    <property type="entry name" value="Biotin_lipoyl"/>
</dbReference>
<dbReference type="Proteomes" id="UP000230790">
    <property type="component" value="Unassembled WGS sequence"/>
</dbReference>
<gene>
    <name evidence="3" type="ORF">CUN48_08745</name>
</gene>
<dbReference type="SUPFAM" id="SSF51230">
    <property type="entry name" value="Single hybrid motif"/>
    <property type="match status" value="1"/>
</dbReference>
<evidence type="ECO:0000313" key="3">
    <source>
        <dbReference type="EMBL" id="PJF47436.1"/>
    </source>
</evidence>
<protein>
    <submittedName>
        <fullName evidence="3">Acetyl-CoA carboxylase biotin carboxyl carrier protein subunit</fullName>
    </submittedName>
</protein>
<dbReference type="Gene3D" id="2.40.50.100">
    <property type="match status" value="1"/>
</dbReference>
<dbReference type="InterPro" id="IPR011053">
    <property type="entry name" value="Single_hybrid_motif"/>
</dbReference>
<evidence type="ECO:0000256" key="1">
    <source>
        <dbReference type="ARBA" id="ARBA00023267"/>
    </source>
</evidence>
<dbReference type="AlphaFoldDB" id="A0A2M8QCA6"/>
<name>A0A2M8QCA6_9CHLR</name>
<feature type="domain" description="Lipoyl-binding" evidence="2">
    <location>
        <begin position="50"/>
        <end position="99"/>
    </location>
</feature>
<feature type="non-terminal residue" evidence="3">
    <location>
        <position position="99"/>
    </location>
</feature>
<dbReference type="Pfam" id="PF00364">
    <property type="entry name" value="Biotin_lipoyl"/>
    <property type="match status" value="1"/>
</dbReference>
<comment type="caution">
    <text evidence="3">The sequence shown here is derived from an EMBL/GenBank/DDBJ whole genome shotgun (WGS) entry which is preliminary data.</text>
</comment>
<organism evidence="3 4">
    <name type="scientific">Candidatus Thermofonsia Clade 3 bacterium</name>
    <dbReference type="NCBI Taxonomy" id="2364212"/>
    <lineage>
        <taxon>Bacteria</taxon>
        <taxon>Bacillati</taxon>
        <taxon>Chloroflexota</taxon>
        <taxon>Candidatus Thermofontia</taxon>
        <taxon>Candidatus Thermofonsia Clade 3</taxon>
    </lineage>
</organism>
<evidence type="ECO:0000259" key="2">
    <source>
        <dbReference type="PROSITE" id="PS50968"/>
    </source>
</evidence>
<proteinExistence type="predicted"/>
<keyword evidence="1" id="KW-0092">Biotin</keyword>
<accession>A0A2M8QCA6</accession>
<dbReference type="PANTHER" id="PTHR45266:SF3">
    <property type="entry name" value="OXALOACETATE DECARBOXYLASE ALPHA CHAIN"/>
    <property type="match status" value="1"/>
</dbReference>
<evidence type="ECO:0000313" key="4">
    <source>
        <dbReference type="Proteomes" id="UP000230790"/>
    </source>
</evidence>
<reference evidence="3 4" key="1">
    <citation type="submission" date="2017-11" db="EMBL/GenBank/DDBJ databases">
        <title>Evolution of Phototrophy in the Chloroflexi Phylum Driven by Horizontal Gene Transfer.</title>
        <authorList>
            <person name="Ward L.M."/>
            <person name="Hemp J."/>
            <person name="Shih P.M."/>
            <person name="Mcglynn S.E."/>
            <person name="Fischer W."/>
        </authorList>
    </citation>
    <scope>NUCLEOTIDE SEQUENCE [LARGE SCALE GENOMIC DNA]</scope>
    <source>
        <strain evidence="3">JP3_7</strain>
    </source>
</reference>
<dbReference type="PANTHER" id="PTHR45266">
    <property type="entry name" value="OXALOACETATE DECARBOXYLASE ALPHA CHAIN"/>
    <property type="match status" value="1"/>
</dbReference>
<sequence length="99" mass="10678">MLDNRSFEALVEGGDGEYRVLLNGVLYYVQVADERAKRLAEAAGAFSPTSGEVNIKSPMPGLIVAVPVTEGQKVKKGQVVVVLESMKMENELKAPREGT</sequence>
<dbReference type="PROSITE" id="PS50968">
    <property type="entry name" value="BIOTINYL_LIPOYL"/>
    <property type="match status" value="1"/>
</dbReference>
<dbReference type="EMBL" id="PGTN01000049">
    <property type="protein sequence ID" value="PJF47436.1"/>
    <property type="molecule type" value="Genomic_DNA"/>
</dbReference>